<protein>
    <recommendedName>
        <fullName evidence="4">PAC domain-containing protein</fullName>
    </recommendedName>
</protein>
<evidence type="ECO:0000256" key="1">
    <source>
        <dbReference type="ARBA" id="ARBA00022630"/>
    </source>
</evidence>
<keyword evidence="1" id="KW-0285">Flavoprotein</keyword>
<gene>
    <name evidence="5" type="ORF">A9200_07325</name>
</gene>
<dbReference type="Pfam" id="PF13426">
    <property type="entry name" value="PAS_9"/>
    <property type="match status" value="1"/>
</dbReference>
<dbReference type="KEGG" id="mart:BTR34_07575"/>
<proteinExistence type="predicted"/>
<dbReference type="AlphaFoldDB" id="A0A1B7Z423"/>
<evidence type="ECO:0000256" key="2">
    <source>
        <dbReference type="ARBA" id="ARBA00022643"/>
    </source>
</evidence>
<feature type="domain" description="PAC" evidence="4">
    <location>
        <begin position="131"/>
        <end position="174"/>
    </location>
</feature>
<dbReference type="PROSITE" id="PS50113">
    <property type="entry name" value="PAC"/>
    <property type="match status" value="1"/>
</dbReference>
<dbReference type="PANTHER" id="PTHR47429:SF2">
    <property type="entry name" value="PROTEIN TWIN LOV 1"/>
    <property type="match status" value="1"/>
</dbReference>
<dbReference type="Gene3D" id="3.30.450.20">
    <property type="entry name" value="PAS domain"/>
    <property type="match status" value="1"/>
</dbReference>
<organism evidence="5 6">
    <name type="scientific">Maribacter hydrothermalis</name>
    <dbReference type="NCBI Taxonomy" id="1836467"/>
    <lineage>
        <taxon>Bacteria</taxon>
        <taxon>Pseudomonadati</taxon>
        <taxon>Bacteroidota</taxon>
        <taxon>Flavobacteriia</taxon>
        <taxon>Flavobacteriales</taxon>
        <taxon>Flavobacteriaceae</taxon>
        <taxon>Maribacter</taxon>
    </lineage>
</organism>
<name>A0A1B7Z423_9FLAO</name>
<evidence type="ECO:0000256" key="3">
    <source>
        <dbReference type="ARBA" id="ARBA00022991"/>
    </source>
</evidence>
<comment type="caution">
    <text evidence="5">The sequence shown here is derived from an EMBL/GenBank/DDBJ whole genome shotgun (WGS) entry which is preliminary data.</text>
</comment>
<dbReference type="InterPro" id="IPR035965">
    <property type="entry name" value="PAS-like_dom_sf"/>
</dbReference>
<dbReference type="EMBL" id="LZFP01000034">
    <property type="protein sequence ID" value="OBR37455.1"/>
    <property type="molecule type" value="Genomic_DNA"/>
</dbReference>
<evidence type="ECO:0000313" key="6">
    <source>
        <dbReference type="Proteomes" id="UP000092164"/>
    </source>
</evidence>
<reference evidence="6" key="1">
    <citation type="submission" date="2016-06" db="EMBL/GenBank/DDBJ databases">
        <authorList>
            <person name="Zhan P."/>
        </authorList>
    </citation>
    <scope>NUCLEOTIDE SEQUENCE [LARGE SCALE GENOMIC DNA]</scope>
    <source>
        <strain evidence="6">T28</strain>
    </source>
</reference>
<keyword evidence="3" id="KW-0157">Chromophore</keyword>
<keyword evidence="2" id="KW-0288">FMN</keyword>
<dbReference type="NCBIfam" id="TIGR00229">
    <property type="entry name" value="sensory_box"/>
    <property type="match status" value="1"/>
</dbReference>
<dbReference type="Proteomes" id="UP000092164">
    <property type="component" value="Unassembled WGS sequence"/>
</dbReference>
<dbReference type="OrthoDB" id="5760647at2"/>
<dbReference type="RefSeq" id="WP_068485490.1">
    <property type="nucleotide sequence ID" value="NZ_CP018760.1"/>
</dbReference>
<dbReference type="SUPFAM" id="SSF55785">
    <property type="entry name" value="PYP-like sensor domain (PAS domain)"/>
    <property type="match status" value="1"/>
</dbReference>
<dbReference type="InterPro" id="IPR000700">
    <property type="entry name" value="PAS-assoc_C"/>
</dbReference>
<dbReference type="CDD" id="cd00130">
    <property type="entry name" value="PAS"/>
    <property type="match status" value="1"/>
</dbReference>
<dbReference type="STRING" id="1836467.BTR34_07575"/>
<keyword evidence="6" id="KW-1185">Reference proteome</keyword>
<accession>A0A1B7Z423</accession>
<dbReference type="PANTHER" id="PTHR47429">
    <property type="entry name" value="PROTEIN TWIN LOV 1"/>
    <property type="match status" value="1"/>
</dbReference>
<sequence>MIDLKDYDNAVIKFRKSLSFIMLPVISWDFYASNYEEIKQTEKDVDSLLRIVSANSWNIDTKIIDTKLKIDKNVVVVTDAKLNIVFATQNMWNMSQYRPEEIIGKSPKMFQGDLTSSTTLKIVSNAIKEKKPFEVTVVNYRKDGSTYKCWIQGQPVFDKKGDVVNFIAFEKEVA</sequence>
<evidence type="ECO:0000259" key="4">
    <source>
        <dbReference type="PROSITE" id="PS50113"/>
    </source>
</evidence>
<evidence type="ECO:0000313" key="5">
    <source>
        <dbReference type="EMBL" id="OBR37455.1"/>
    </source>
</evidence>
<dbReference type="InterPro" id="IPR000014">
    <property type="entry name" value="PAS"/>
</dbReference>